<comment type="function">
    <text evidence="7">Required for the formation of a threonylcarbamoyl group on adenosine at position 37 (t(6)A37) in tRNAs that read codons beginning with adenine. Is involved in the transfer of the threonylcarbamoyl moiety of threonylcarbamoyl-AMP (TC-AMP) to the N6 group of A37, together with TsaE and TsaB. TsaD likely plays a direct catalytic role in this reaction.</text>
</comment>
<evidence type="ECO:0000256" key="7">
    <source>
        <dbReference type="HAMAP-Rule" id="MF_01445"/>
    </source>
</evidence>
<feature type="binding site" evidence="7">
    <location>
        <position position="129"/>
    </location>
    <ligand>
        <name>Fe cation</name>
        <dbReference type="ChEBI" id="CHEBI:24875"/>
    </ligand>
</feature>
<keyword evidence="1 7" id="KW-0808">Transferase</keyword>
<dbReference type="CDD" id="cd24133">
    <property type="entry name" value="ASKHA_NBD_TsaD_bac"/>
    <property type="match status" value="1"/>
</dbReference>
<dbReference type="PANTHER" id="PTHR11735:SF6">
    <property type="entry name" value="TRNA N6-ADENOSINE THREONYLCARBAMOYLTRANSFERASE, MITOCHONDRIAL"/>
    <property type="match status" value="1"/>
</dbReference>
<dbReference type="InterPro" id="IPR000905">
    <property type="entry name" value="Gcp-like_dom"/>
</dbReference>
<keyword evidence="2 7" id="KW-0819">tRNA processing</keyword>
<dbReference type="SUPFAM" id="SSF53067">
    <property type="entry name" value="Actin-like ATPase domain"/>
    <property type="match status" value="2"/>
</dbReference>
<keyword evidence="3 7" id="KW-0479">Metal-binding</keyword>
<feature type="binding site" evidence="7">
    <location>
        <position position="292"/>
    </location>
    <ligand>
        <name>substrate</name>
    </ligand>
</feature>
<dbReference type="GO" id="GO:0061711">
    <property type="term" value="F:tRNA N(6)-L-threonylcarbamoyladenine synthase activity"/>
    <property type="evidence" value="ECO:0007669"/>
    <property type="project" value="UniProtKB-EC"/>
</dbReference>
<evidence type="ECO:0000256" key="2">
    <source>
        <dbReference type="ARBA" id="ARBA00022694"/>
    </source>
</evidence>
<evidence type="ECO:0000256" key="5">
    <source>
        <dbReference type="ARBA" id="ARBA00023315"/>
    </source>
</evidence>
<evidence type="ECO:0000259" key="8">
    <source>
        <dbReference type="Pfam" id="PF00814"/>
    </source>
</evidence>
<keyword evidence="10" id="KW-1185">Reference proteome</keyword>
<dbReference type="NCBIfam" id="TIGR03723">
    <property type="entry name" value="T6A_TsaD_YgjD"/>
    <property type="match status" value="1"/>
</dbReference>
<dbReference type="InterPro" id="IPR017861">
    <property type="entry name" value="KAE1/TsaD"/>
</dbReference>
<dbReference type="PRINTS" id="PR00789">
    <property type="entry name" value="OSIALOPTASE"/>
</dbReference>
<dbReference type="GO" id="GO:0005737">
    <property type="term" value="C:cytoplasm"/>
    <property type="evidence" value="ECO:0007669"/>
    <property type="project" value="UniProtKB-SubCell"/>
</dbReference>
<dbReference type="EMBL" id="PPCN01000006">
    <property type="protein sequence ID" value="POF30463.1"/>
    <property type="molecule type" value="Genomic_DNA"/>
</dbReference>
<organism evidence="9 10">
    <name type="scientific">Roseibium marinum</name>
    <dbReference type="NCBI Taxonomy" id="281252"/>
    <lineage>
        <taxon>Bacteria</taxon>
        <taxon>Pseudomonadati</taxon>
        <taxon>Pseudomonadota</taxon>
        <taxon>Alphaproteobacteria</taxon>
        <taxon>Hyphomicrobiales</taxon>
        <taxon>Stappiaceae</taxon>
        <taxon>Roseibium</taxon>
    </lineage>
</organism>
<comment type="catalytic activity">
    <reaction evidence="6 7">
        <text>L-threonylcarbamoyladenylate + adenosine(37) in tRNA = N(6)-L-threonylcarbamoyladenosine(37) in tRNA + AMP + H(+)</text>
        <dbReference type="Rhea" id="RHEA:37059"/>
        <dbReference type="Rhea" id="RHEA-COMP:10162"/>
        <dbReference type="Rhea" id="RHEA-COMP:10163"/>
        <dbReference type="ChEBI" id="CHEBI:15378"/>
        <dbReference type="ChEBI" id="CHEBI:73682"/>
        <dbReference type="ChEBI" id="CHEBI:74411"/>
        <dbReference type="ChEBI" id="CHEBI:74418"/>
        <dbReference type="ChEBI" id="CHEBI:456215"/>
        <dbReference type="EC" id="2.3.1.234"/>
    </reaction>
</comment>
<dbReference type="InterPro" id="IPR043129">
    <property type="entry name" value="ATPase_NBD"/>
</dbReference>
<dbReference type="Proteomes" id="UP000236959">
    <property type="component" value="Unassembled WGS sequence"/>
</dbReference>
<feature type="binding site" evidence="7">
    <location>
        <position position="193"/>
    </location>
    <ligand>
        <name>substrate</name>
    </ligand>
</feature>
<comment type="similarity">
    <text evidence="7">Belongs to the KAE1 / TsaD family.</text>
</comment>
<dbReference type="Gene3D" id="3.30.420.40">
    <property type="match status" value="2"/>
</dbReference>
<keyword evidence="7" id="KW-0963">Cytoplasm</keyword>
<dbReference type="EC" id="2.3.1.234" evidence="7"/>
<dbReference type="InterPro" id="IPR022450">
    <property type="entry name" value="TsaD"/>
</dbReference>
<reference evidence="9 10" key="1">
    <citation type="submission" date="2018-01" db="EMBL/GenBank/DDBJ databases">
        <title>Genomic Encyclopedia of Archaeal and Bacterial Type Strains, Phase II (KMG-II): from individual species to whole genera.</title>
        <authorList>
            <person name="Goeker M."/>
        </authorList>
    </citation>
    <scope>NUCLEOTIDE SEQUENCE [LARGE SCALE GENOMIC DNA]</scope>
    <source>
        <strain evidence="9 10">DSM 17023</strain>
    </source>
</reference>
<keyword evidence="4 7" id="KW-0408">Iron</keyword>
<evidence type="ECO:0000256" key="6">
    <source>
        <dbReference type="ARBA" id="ARBA00048117"/>
    </source>
</evidence>
<feature type="binding site" evidence="7">
    <location>
        <position position="180"/>
    </location>
    <ligand>
        <name>substrate</name>
    </ligand>
</feature>
<feature type="binding site" evidence="7">
    <location>
        <position position="125"/>
    </location>
    <ligand>
        <name>Fe cation</name>
        <dbReference type="ChEBI" id="CHEBI:24875"/>
    </ligand>
</feature>
<name>A0A2S3USC8_9HYPH</name>
<dbReference type="AlphaFoldDB" id="A0A2S3USC8"/>
<evidence type="ECO:0000256" key="1">
    <source>
        <dbReference type="ARBA" id="ARBA00022679"/>
    </source>
</evidence>
<protein>
    <recommendedName>
        <fullName evidence="7">tRNA N6-adenosine threonylcarbamoyltransferase</fullName>
        <ecNumber evidence="7">2.3.1.234</ecNumber>
    </recommendedName>
    <alternativeName>
        <fullName evidence="7">N6-L-threonylcarbamoyladenine synthase</fullName>
        <shortName evidence="7">t(6)A synthase</shortName>
    </alternativeName>
    <alternativeName>
        <fullName evidence="7">t(6)A37 threonylcarbamoyladenosine biosynthesis protein TsaD</fullName>
    </alternativeName>
    <alternativeName>
        <fullName evidence="7">tRNA threonylcarbamoyladenosine biosynthesis protein TsaD</fullName>
    </alternativeName>
</protein>
<feature type="binding site" evidence="7">
    <location>
        <position position="320"/>
    </location>
    <ligand>
        <name>Fe cation</name>
        <dbReference type="ChEBI" id="CHEBI:24875"/>
    </ligand>
</feature>
<feature type="domain" description="Gcp-like" evidence="8">
    <location>
        <begin position="37"/>
        <end position="327"/>
    </location>
</feature>
<feature type="binding site" evidence="7">
    <location>
        <position position="197"/>
    </location>
    <ligand>
        <name>substrate</name>
    </ligand>
</feature>
<accession>A0A2S3USC8</accession>
<comment type="subcellular location">
    <subcellularLocation>
        <location evidence="7">Cytoplasm</location>
    </subcellularLocation>
</comment>
<dbReference type="Pfam" id="PF00814">
    <property type="entry name" value="TsaD"/>
    <property type="match status" value="1"/>
</dbReference>
<evidence type="ECO:0000313" key="9">
    <source>
        <dbReference type="EMBL" id="POF30463.1"/>
    </source>
</evidence>
<dbReference type="FunFam" id="3.30.420.40:FF:000012">
    <property type="entry name" value="tRNA N6-adenosine threonylcarbamoyltransferase"/>
    <property type="match status" value="1"/>
</dbReference>
<comment type="cofactor">
    <cofactor evidence="7">
        <name>Fe(2+)</name>
        <dbReference type="ChEBI" id="CHEBI:29033"/>
    </cofactor>
    <text evidence="7">Binds 1 Fe(2+) ion per subunit.</text>
</comment>
<gene>
    <name evidence="7" type="primary">tsaD</name>
    <name evidence="9" type="ORF">CLV41_10677</name>
</gene>
<proteinExistence type="inferred from homology"/>
<dbReference type="PANTHER" id="PTHR11735">
    <property type="entry name" value="TRNA N6-ADENOSINE THREONYLCARBAMOYLTRANSFERASE"/>
    <property type="match status" value="1"/>
</dbReference>
<evidence type="ECO:0000256" key="3">
    <source>
        <dbReference type="ARBA" id="ARBA00022723"/>
    </source>
</evidence>
<dbReference type="GO" id="GO:0005506">
    <property type="term" value="F:iron ion binding"/>
    <property type="evidence" value="ECO:0007669"/>
    <property type="project" value="UniProtKB-UniRule"/>
</dbReference>
<keyword evidence="5 7" id="KW-0012">Acyltransferase</keyword>
<dbReference type="GO" id="GO:0002949">
    <property type="term" value="P:tRNA threonylcarbamoyladenosine modification"/>
    <property type="evidence" value="ECO:0007669"/>
    <property type="project" value="UniProtKB-UniRule"/>
</dbReference>
<evidence type="ECO:0000313" key="10">
    <source>
        <dbReference type="Proteomes" id="UP000236959"/>
    </source>
</evidence>
<comment type="caution">
    <text evidence="9">The sequence shown here is derived from an EMBL/GenBank/DDBJ whole genome shotgun (WGS) entry which is preliminary data.</text>
</comment>
<evidence type="ECO:0000256" key="4">
    <source>
        <dbReference type="ARBA" id="ARBA00023004"/>
    </source>
</evidence>
<dbReference type="HAMAP" id="MF_01445">
    <property type="entry name" value="TsaD"/>
    <property type="match status" value="1"/>
</dbReference>
<dbReference type="NCBIfam" id="TIGR00329">
    <property type="entry name" value="gcp_kae1"/>
    <property type="match status" value="1"/>
</dbReference>
<feature type="binding site" evidence="7">
    <location>
        <begin position="147"/>
        <end position="151"/>
    </location>
    <ligand>
        <name>substrate</name>
    </ligand>
</feature>
<sequence>MTSVNRKDNATDLTVLGIETSCDETAAAVVRGPLQKQILSNTIRSQIDEHSEFGGVVPEIAARAHIEILDRIVAEAMHEADCSWEDIDAVAATAGPGLIGGVIVGFMTAKAIAMAAGKPIVGVNHLEGHALTARLTDDLDFPFLLLLVSGGHSQFLLVRGVGDYERLGTTIDDAIGEAFDKTAKLLGLPYPGGPHVEKMAARGDVTRFRLPRPLLDRPGLDMSFAGLKTALRTQAKKLEPVDEQTVADLCAAFQRAISDVLAARTRSALEFFQERHPDTEPVIVVAGGVAANQEIRQSLLDAANAAGARFVAPPMALCTDNAAMIAWAGIERLRQGPVDDMALSPRPRWPLDSQSAGVLGAGKKGAKV</sequence>